<sequence length="186" mass="21076">MVKFSNVSLNVTALPFTPYVKLYEKNGKMQLHGLTGSVFDNISAALNITYDVVFPEDSMWGAILEDGSYTGMLKAVHEKNSKTEMYSKLQKMITSNRGGRDVSELYNQDDIHLVMQEKAVLLLDKYSPKLHLSHICPSLKGRFYIGKGYLYLWNSVWVTHKDFPKDVIVEINRSAAALREAQQPSP</sequence>
<proteinExistence type="predicted"/>
<accession>A0AC60PGX8</accession>
<comment type="caution">
    <text evidence="1">The sequence shown here is derived from an EMBL/GenBank/DDBJ whole genome shotgun (WGS) entry which is preliminary data.</text>
</comment>
<gene>
    <name evidence="1" type="ORF">HPB47_003971</name>
</gene>
<reference evidence="1 2" key="1">
    <citation type="journal article" date="2020" name="Cell">
        <title>Large-Scale Comparative Analyses of Tick Genomes Elucidate Their Genetic Diversity and Vector Capacities.</title>
        <authorList>
            <consortium name="Tick Genome and Microbiome Consortium (TIGMIC)"/>
            <person name="Jia N."/>
            <person name="Wang J."/>
            <person name="Shi W."/>
            <person name="Du L."/>
            <person name="Sun Y."/>
            <person name="Zhan W."/>
            <person name="Jiang J.F."/>
            <person name="Wang Q."/>
            <person name="Zhang B."/>
            <person name="Ji P."/>
            <person name="Bell-Sakyi L."/>
            <person name="Cui X.M."/>
            <person name="Yuan T.T."/>
            <person name="Jiang B.G."/>
            <person name="Yang W.F."/>
            <person name="Lam T.T."/>
            <person name="Chang Q.C."/>
            <person name="Ding S.J."/>
            <person name="Wang X.J."/>
            <person name="Zhu J.G."/>
            <person name="Ruan X.D."/>
            <person name="Zhao L."/>
            <person name="Wei J.T."/>
            <person name="Ye R.Z."/>
            <person name="Que T.C."/>
            <person name="Du C.H."/>
            <person name="Zhou Y.H."/>
            <person name="Cheng J.X."/>
            <person name="Dai P.F."/>
            <person name="Guo W.B."/>
            <person name="Han X.H."/>
            <person name="Huang E.J."/>
            <person name="Li L.F."/>
            <person name="Wei W."/>
            <person name="Gao Y.C."/>
            <person name="Liu J.Z."/>
            <person name="Shao H.Z."/>
            <person name="Wang X."/>
            <person name="Wang C.C."/>
            <person name="Yang T.C."/>
            <person name="Huo Q.B."/>
            <person name="Li W."/>
            <person name="Chen H.Y."/>
            <person name="Chen S.E."/>
            <person name="Zhou L.G."/>
            <person name="Ni X.B."/>
            <person name="Tian J.H."/>
            <person name="Sheng Y."/>
            <person name="Liu T."/>
            <person name="Pan Y.S."/>
            <person name="Xia L.Y."/>
            <person name="Li J."/>
            <person name="Zhao F."/>
            <person name="Cao W.C."/>
        </authorList>
    </citation>
    <scope>NUCLEOTIDE SEQUENCE [LARGE SCALE GENOMIC DNA]</scope>
    <source>
        <strain evidence="1">Iper-2018</strain>
    </source>
</reference>
<name>A0AC60PGX8_IXOPE</name>
<evidence type="ECO:0000313" key="2">
    <source>
        <dbReference type="Proteomes" id="UP000805193"/>
    </source>
</evidence>
<organism evidence="1 2">
    <name type="scientific">Ixodes persulcatus</name>
    <name type="common">Taiga tick</name>
    <dbReference type="NCBI Taxonomy" id="34615"/>
    <lineage>
        <taxon>Eukaryota</taxon>
        <taxon>Metazoa</taxon>
        <taxon>Ecdysozoa</taxon>
        <taxon>Arthropoda</taxon>
        <taxon>Chelicerata</taxon>
        <taxon>Arachnida</taxon>
        <taxon>Acari</taxon>
        <taxon>Parasitiformes</taxon>
        <taxon>Ixodida</taxon>
        <taxon>Ixodoidea</taxon>
        <taxon>Ixodidae</taxon>
        <taxon>Ixodinae</taxon>
        <taxon>Ixodes</taxon>
    </lineage>
</organism>
<dbReference type="EMBL" id="JABSTQ010010599">
    <property type="protein sequence ID" value="KAG0419641.1"/>
    <property type="molecule type" value="Genomic_DNA"/>
</dbReference>
<keyword evidence="2" id="KW-1185">Reference proteome</keyword>
<dbReference type="Proteomes" id="UP000805193">
    <property type="component" value="Unassembled WGS sequence"/>
</dbReference>
<protein>
    <submittedName>
        <fullName evidence="1">Uncharacterized protein</fullName>
    </submittedName>
</protein>
<evidence type="ECO:0000313" key="1">
    <source>
        <dbReference type="EMBL" id="KAG0419641.1"/>
    </source>
</evidence>